<keyword evidence="1" id="KW-0378">Hydrolase</keyword>
<comment type="caution">
    <text evidence="3">The sequence shown here is derived from an EMBL/GenBank/DDBJ whole genome shotgun (WGS) entry which is preliminary data.</text>
</comment>
<dbReference type="PANTHER" id="PTHR37842:SF2">
    <property type="entry name" value="GYLCOSYL HYDROLASE 115 C-TERMINAL DOMAIN-CONTAINING PROTEIN"/>
    <property type="match status" value="1"/>
</dbReference>
<dbReference type="Gene3D" id="1.20.58.2150">
    <property type="match status" value="1"/>
</dbReference>
<evidence type="ECO:0000256" key="1">
    <source>
        <dbReference type="ARBA" id="ARBA00022801"/>
    </source>
</evidence>
<dbReference type="Gene3D" id="3.20.20.520">
    <property type="entry name" value="Glycosyl hydrolase family 115"/>
    <property type="match status" value="1"/>
</dbReference>
<sequence>MGPEKKPPVIIQQPKLNVTTAMELSPRRLLSLALSACFVVPTIAVEGFRKPTVDFTAGNGSFILATGSSPANIHVDAADWPGVLRAAHDLALDFGRVTKVNGTLTAAGTATANASMIFNVTGISSDWSAGMSGNSTSGTAIIVGTIGNSSLIDGLIASGKLDVSEIEGQWEAYVSALVQNPLNGTDQALVIAGSDRRGSIYGIYDVSEQIGVSPWHWFADVPAKSHAEVYALDTVKVQKTPSVKYRGFFINDEAPALTGWANIKYPKYGGNSPFGAEFYAHVFELLLRSRANYLWPAMWNGMFNVDDPRNQPLADEYAIVMGTSHTEPMVRATAEWSKVAKGAESGWSWATNNATLYDYFMEGAQRAAPYENVVTVGMRGYHDTAMSADVQTSVLEAVVEAQQDILTKVHGNASEVPQMWCLYKEVQDYFEAGMKVPDYVTLLWTEDNFQNIRRLPVGDEKKRSGGAGVYYHFDYVGDSRNYKWIDTIQLQKTYEQMRLAKDRDADRIWIVNVGDIKPSEVAISHWFDIAYDIDAYDETSVPQWTADWAARNFDDEHAQTVSDILDEYGFLANMRKYEWVEPSSYSILNYEEADRILAQWQAIAKKAQDVYDALPAEQQPAFYEMVLHRVLAGGNFVDVQVAGARNIAYSGMGRTSANRWMQRVIDGMKKDHNLTQRYHELFNGKWNHMLDQTHLGYQGYWQQPMRQSTPFLRWVQTWERSLAGDLGVAVEGSNATIPGDDIWHTNGGGSLNLPNITPFTPKRWLEIASVGTQPFDWNITADPFIKLSQTSGTMQPDGEDVRVYVEVDFSQVPDGFGKKSTLNISSSTDYGTQFGMPQVIVQVNKTSIPSNFSAGFVESAGQLAFEAEHYTRLTPKGNLSLTTLPKYGRTLSAIKLNDALAEGLTSATAPAIEYDFLTFTPTTASKGLNVTLILSPSLNIDPKKPLAYITQIDNMPEQRRQYVIDQPQPNFPVGWGTAVAQNAWYNTTNFGAVAPGKHTLKVWLVEANVILQKVVLDLGGVVYSHNGPPESYRVGGGNSTQGY</sequence>
<evidence type="ECO:0000313" key="3">
    <source>
        <dbReference type="EMBL" id="KAJ4332168.1"/>
    </source>
</evidence>
<evidence type="ECO:0000313" key="4">
    <source>
        <dbReference type="Proteomes" id="UP001140562"/>
    </source>
</evidence>
<reference evidence="3" key="1">
    <citation type="submission" date="2022-10" db="EMBL/GenBank/DDBJ databases">
        <title>Tapping the CABI collections for fungal endophytes: first genome assemblies for Collariella, Neodidymelliopsis, Ascochyta clinopodiicola, Didymella pomorum, Didymosphaeria variabile, Neocosmospora piperis and Neocucurbitaria cava.</title>
        <authorList>
            <person name="Hill R."/>
        </authorList>
    </citation>
    <scope>NUCLEOTIDE SEQUENCE</scope>
    <source>
        <strain evidence="3">IMI 360193</strain>
    </source>
</reference>
<accession>A0A9W8WSY1</accession>
<dbReference type="SUPFAM" id="SSF55545">
    <property type="entry name" value="beta-N-acetylhexosaminidase-like domain"/>
    <property type="match status" value="1"/>
</dbReference>
<dbReference type="Gene3D" id="3.30.379.10">
    <property type="entry name" value="Chitobiase/beta-hexosaminidase domain 2-like"/>
    <property type="match status" value="1"/>
</dbReference>
<dbReference type="AlphaFoldDB" id="A0A9W8WSY1"/>
<protein>
    <recommendedName>
        <fullName evidence="2">Gylcosyl hydrolase 115 C-terminal domain-containing protein</fullName>
    </recommendedName>
</protein>
<dbReference type="InterPro" id="IPR041437">
    <property type="entry name" value="GH115_C"/>
</dbReference>
<dbReference type="EMBL" id="JAPEUV010000126">
    <property type="protein sequence ID" value="KAJ4332168.1"/>
    <property type="molecule type" value="Genomic_DNA"/>
</dbReference>
<gene>
    <name evidence="3" type="ORF">N0V87_008606</name>
</gene>
<dbReference type="Proteomes" id="UP001140562">
    <property type="component" value="Unassembled WGS sequence"/>
</dbReference>
<dbReference type="Pfam" id="PF15979">
    <property type="entry name" value="Glyco_hydro_115"/>
    <property type="match status" value="1"/>
</dbReference>
<feature type="domain" description="Gylcosyl hydrolase 115 C-terminal" evidence="2">
    <location>
        <begin position="855"/>
        <end position="1030"/>
    </location>
</feature>
<dbReference type="InterPro" id="IPR042301">
    <property type="entry name" value="GH115_sf"/>
</dbReference>
<organism evidence="3 4">
    <name type="scientific">Didymella glomerata</name>
    <dbReference type="NCBI Taxonomy" id="749621"/>
    <lineage>
        <taxon>Eukaryota</taxon>
        <taxon>Fungi</taxon>
        <taxon>Dikarya</taxon>
        <taxon>Ascomycota</taxon>
        <taxon>Pezizomycotina</taxon>
        <taxon>Dothideomycetes</taxon>
        <taxon>Pleosporomycetidae</taxon>
        <taxon>Pleosporales</taxon>
        <taxon>Pleosporineae</taxon>
        <taxon>Didymellaceae</taxon>
        <taxon>Didymella</taxon>
    </lineage>
</organism>
<evidence type="ECO:0000259" key="2">
    <source>
        <dbReference type="Pfam" id="PF17829"/>
    </source>
</evidence>
<dbReference type="PANTHER" id="PTHR37842">
    <property type="match status" value="1"/>
</dbReference>
<dbReference type="InterPro" id="IPR031924">
    <property type="entry name" value="GH115"/>
</dbReference>
<dbReference type="GO" id="GO:0016787">
    <property type="term" value="F:hydrolase activity"/>
    <property type="evidence" value="ECO:0007669"/>
    <property type="project" value="UniProtKB-KW"/>
</dbReference>
<dbReference type="OrthoDB" id="4849794at2759"/>
<dbReference type="Gene3D" id="2.60.120.1620">
    <property type="match status" value="1"/>
</dbReference>
<dbReference type="Pfam" id="PF17829">
    <property type="entry name" value="GH115_C"/>
    <property type="match status" value="1"/>
</dbReference>
<name>A0A9W8WSY1_9PLEO</name>
<keyword evidence="4" id="KW-1185">Reference proteome</keyword>
<proteinExistence type="predicted"/>
<dbReference type="InterPro" id="IPR029018">
    <property type="entry name" value="Hex-like_dom2"/>
</dbReference>